<dbReference type="OrthoDB" id="410044at2759"/>
<dbReference type="Proteomes" id="UP000054538">
    <property type="component" value="Unassembled WGS sequence"/>
</dbReference>
<gene>
    <name evidence="4" type="ORF">PAXRUDRAFT_7769</name>
</gene>
<keyword evidence="1" id="KW-0694">RNA-binding</keyword>
<feature type="compositionally biased region" description="Polar residues" evidence="2">
    <location>
        <begin position="415"/>
        <end position="432"/>
    </location>
</feature>
<dbReference type="InterPro" id="IPR000504">
    <property type="entry name" value="RRM_dom"/>
</dbReference>
<feature type="compositionally biased region" description="Low complexity" evidence="2">
    <location>
        <begin position="751"/>
        <end position="760"/>
    </location>
</feature>
<dbReference type="HOGENOM" id="CLU_009048_0_0_1"/>
<reference evidence="5" key="2">
    <citation type="submission" date="2015-01" db="EMBL/GenBank/DDBJ databases">
        <title>Evolutionary Origins and Diversification of the Mycorrhizal Mutualists.</title>
        <authorList>
            <consortium name="DOE Joint Genome Institute"/>
            <consortium name="Mycorrhizal Genomics Consortium"/>
            <person name="Kohler A."/>
            <person name="Kuo A."/>
            <person name="Nagy L.G."/>
            <person name="Floudas D."/>
            <person name="Copeland A."/>
            <person name="Barry K.W."/>
            <person name="Cichocki N."/>
            <person name="Veneault-Fourrey C."/>
            <person name="LaButti K."/>
            <person name="Lindquist E.A."/>
            <person name="Lipzen A."/>
            <person name="Lundell T."/>
            <person name="Morin E."/>
            <person name="Murat C."/>
            <person name="Riley R."/>
            <person name="Ohm R."/>
            <person name="Sun H."/>
            <person name="Tunlid A."/>
            <person name="Henrissat B."/>
            <person name="Grigoriev I.V."/>
            <person name="Hibbett D.S."/>
            <person name="Martin F."/>
        </authorList>
    </citation>
    <scope>NUCLEOTIDE SEQUENCE [LARGE SCALE GENOMIC DNA]</scope>
    <source>
        <strain evidence="5">Ve08.2h10</strain>
    </source>
</reference>
<feature type="compositionally biased region" description="Polar residues" evidence="2">
    <location>
        <begin position="386"/>
        <end position="407"/>
    </location>
</feature>
<name>A0A0D0EB71_9AGAM</name>
<feature type="region of interest" description="Disordered" evidence="2">
    <location>
        <begin position="34"/>
        <end position="54"/>
    </location>
</feature>
<feature type="domain" description="RRM" evidence="3">
    <location>
        <begin position="549"/>
        <end position="629"/>
    </location>
</feature>
<dbReference type="Gene3D" id="3.30.70.330">
    <property type="match status" value="2"/>
</dbReference>
<dbReference type="STRING" id="930991.A0A0D0EB71"/>
<feature type="region of interest" description="Disordered" evidence="2">
    <location>
        <begin position="362"/>
        <end position="432"/>
    </location>
</feature>
<dbReference type="InParanoid" id="A0A0D0EB71"/>
<dbReference type="SUPFAM" id="SSF54928">
    <property type="entry name" value="RNA-binding domain, RBD"/>
    <property type="match status" value="2"/>
</dbReference>
<accession>A0A0D0EB71</accession>
<feature type="compositionally biased region" description="Basic and acidic residues" evidence="2">
    <location>
        <begin position="695"/>
        <end position="707"/>
    </location>
</feature>
<dbReference type="EMBL" id="KN824823">
    <property type="protein sequence ID" value="KIL00985.1"/>
    <property type="molecule type" value="Genomic_DNA"/>
</dbReference>
<organism evidence="4 5">
    <name type="scientific">Paxillus rubicundulus Ve08.2h10</name>
    <dbReference type="NCBI Taxonomy" id="930991"/>
    <lineage>
        <taxon>Eukaryota</taxon>
        <taxon>Fungi</taxon>
        <taxon>Dikarya</taxon>
        <taxon>Basidiomycota</taxon>
        <taxon>Agaricomycotina</taxon>
        <taxon>Agaricomycetes</taxon>
        <taxon>Agaricomycetidae</taxon>
        <taxon>Boletales</taxon>
        <taxon>Paxilineae</taxon>
        <taxon>Paxillaceae</taxon>
        <taxon>Paxillus</taxon>
    </lineage>
</organism>
<keyword evidence="5" id="KW-1185">Reference proteome</keyword>
<feature type="compositionally biased region" description="Low complexity" evidence="2">
    <location>
        <begin position="367"/>
        <end position="385"/>
    </location>
</feature>
<reference evidence="4 5" key="1">
    <citation type="submission" date="2014-04" db="EMBL/GenBank/DDBJ databases">
        <authorList>
            <consortium name="DOE Joint Genome Institute"/>
            <person name="Kuo A."/>
            <person name="Kohler A."/>
            <person name="Jargeat P."/>
            <person name="Nagy L.G."/>
            <person name="Floudas D."/>
            <person name="Copeland A."/>
            <person name="Barry K.W."/>
            <person name="Cichocki N."/>
            <person name="Veneault-Fourrey C."/>
            <person name="LaButti K."/>
            <person name="Lindquist E.A."/>
            <person name="Lipzen A."/>
            <person name="Lundell T."/>
            <person name="Morin E."/>
            <person name="Murat C."/>
            <person name="Sun H."/>
            <person name="Tunlid A."/>
            <person name="Henrissat B."/>
            <person name="Grigoriev I.V."/>
            <person name="Hibbett D.S."/>
            <person name="Martin F."/>
            <person name="Nordberg H.P."/>
            <person name="Cantor M.N."/>
            <person name="Hua S.X."/>
        </authorList>
    </citation>
    <scope>NUCLEOTIDE SEQUENCE [LARGE SCALE GENOMIC DNA]</scope>
    <source>
        <strain evidence="4 5">Ve08.2h10</strain>
    </source>
</reference>
<feature type="region of interest" description="Disordered" evidence="2">
    <location>
        <begin position="846"/>
        <end position="872"/>
    </location>
</feature>
<feature type="region of interest" description="Disordered" evidence="2">
    <location>
        <begin position="1027"/>
        <end position="1072"/>
    </location>
</feature>
<dbReference type="InterPro" id="IPR012677">
    <property type="entry name" value="Nucleotide-bd_a/b_plait_sf"/>
</dbReference>
<feature type="domain" description="RRM" evidence="3">
    <location>
        <begin position="60"/>
        <end position="142"/>
    </location>
</feature>
<dbReference type="GO" id="GO:0003723">
    <property type="term" value="F:RNA binding"/>
    <property type="evidence" value="ECO:0007669"/>
    <property type="project" value="UniProtKB-UniRule"/>
</dbReference>
<proteinExistence type="predicted"/>
<feature type="compositionally biased region" description="Polar residues" evidence="2">
    <location>
        <begin position="38"/>
        <end position="54"/>
    </location>
</feature>
<dbReference type="PANTHER" id="PTHR15241">
    <property type="entry name" value="TRANSFORMER-2-RELATED"/>
    <property type="match status" value="1"/>
</dbReference>
<protein>
    <recommendedName>
        <fullName evidence="3">RRM domain-containing protein</fullName>
    </recommendedName>
</protein>
<evidence type="ECO:0000259" key="3">
    <source>
        <dbReference type="PROSITE" id="PS50102"/>
    </source>
</evidence>
<evidence type="ECO:0000313" key="4">
    <source>
        <dbReference type="EMBL" id="KIL00985.1"/>
    </source>
</evidence>
<evidence type="ECO:0000256" key="2">
    <source>
        <dbReference type="SAM" id="MobiDB-lite"/>
    </source>
</evidence>
<dbReference type="InterPro" id="IPR035979">
    <property type="entry name" value="RBD_domain_sf"/>
</dbReference>
<evidence type="ECO:0000313" key="5">
    <source>
        <dbReference type="Proteomes" id="UP000054538"/>
    </source>
</evidence>
<feature type="region of interest" description="Disordered" evidence="2">
    <location>
        <begin position="805"/>
        <end position="834"/>
    </location>
</feature>
<evidence type="ECO:0000256" key="1">
    <source>
        <dbReference type="PROSITE-ProRule" id="PRU00176"/>
    </source>
</evidence>
<sequence>MLEQNLDRSWRTRFDSLTSPDPLSNLETVATLSHPAMSPSQPSTPANDPKPTQSRVVQDASIFVGSLPSNIDHVELASMLSQHLSEHPQVQIIKVVRDSKGGTCAFIQCQDPDTAATLLTNLQSSTPRQFMGRHLRYEPARAFRTLLISYRSPKQYIRQGDVSKRATFLATEDNNYIDLELPTAMRIIRTPGTKQLSIFYNSDATVDRQSIGGPTLLLMPLLCDAESLMRIASVFGTIENFGAYTPEHEDGQLPTSFPAPHDSPRSSVMDPGCWEVKWAHRDDCVSALVTLRRVPHLTVTWAHQSTSTFRDHRRYYNTRPIFTGQPPHAWRTRGSSSGLCASSRFPPPNLSYPAFRDAESPSIVQHPSGAENAEPASPPSSSSNSWEQKTTAKPSSRAMSTSRQRALSLTHDRPQTSVPLTSRESTGNVSSTGWGSVNRVPWTDRVDSAEFRRSPSVFDSTFVSPPCFASPKTTSADDGQEIEIDLAPTPEYGASPSTPKTPGSVMLRTPTTSSHMGDFQSMSFKDYDSQGSLMHLPREKREDTIVDPTTIFVGGLDMFGPTAWDEAKVRALFSRYGGVEAVKVVRPTNKRSAFAFVKFDNTDSPARAIREEHNRTVDGRLIRVQLRDWTPYHRISWRPGRGKELDAQSSLVAGDEFQVYPSLPRPGIIDITAHMKSLRLKDAPTNHASLPSPVETHEPSETKDEPRILQPERSAQTTVDYASSSTNAIPTAQEQPEGERGEPAPPTTLIVSSSETSVAPAPVPPATYSLPTVPYYHQGWIPGYGPQFPYQVSFTGQPYPGYPFSQPLVPPVPRGSGSDGGGTPSNTPVPFGPPCGSFPAFTPYPALPLGHPGPEPIPSGPGHMAATNNPVNPHMQAPVIPTGFIQGDQGMLVPIYPPDVLNQYMTGNPDQQAQVLTNPSGSTEGQPTVAWHPYPPPVNQQAVFFHPYINSPLPPPVSHQMGNHGWIPGHGWLGAPPQLGHTQGVPGRRFSSSSAGGPATVMMGSSFDRNLPPRRQHRREFQAQYHKNNFYRGSAGRPPKSSFNSPRFPPNVPPTSALHNAPHGDTFMDGNW</sequence>
<dbReference type="Pfam" id="PF00076">
    <property type="entry name" value="RRM_1"/>
    <property type="match status" value="1"/>
</dbReference>
<dbReference type="SMART" id="SM00360">
    <property type="entry name" value="RRM"/>
    <property type="match status" value="2"/>
</dbReference>
<dbReference type="PROSITE" id="PS50102">
    <property type="entry name" value="RRM"/>
    <property type="match status" value="2"/>
</dbReference>
<feature type="region of interest" description="Disordered" evidence="2">
    <location>
        <begin position="320"/>
        <end position="342"/>
    </location>
</feature>
<feature type="region of interest" description="Disordered" evidence="2">
    <location>
        <begin position="683"/>
        <end position="761"/>
    </location>
</feature>
<dbReference type="AlphaFoldDB" id="A0A0D0EB71"/>
<feature type="compositionally biased region" description="Polar residues" evidence="2">
    <location>
        <begin position="713"/>
        <end position="734"/>
    </location>
</feature>